<dbReference type="SUPFAM" id="SSF48726">
    <property type="entry name" value="Immunoglobulin"/>
    <property type="match status" value="1"/>
</dbReference>
<proteinExistence type="predicted"/>
<organism evidence="9 10">
    <name type="scientific">Ailuropoda melanoleuca</name>
    <name type="common">Giant panda</name>
    <dbReference type="NCBI Taxonomy" id="9646"/>
    <lineage>
        <taxon>Eukaryota</taxon>
        <taxon>Metazoa</taxon>
        <taxon>Chordata</taxon>
        <taxon>Craniata</taxon>
        <taxon>Vertebrata</taxon>
        <taxon>Euteleostomi</taxon>
        <taxon>Mammalia</taxon>
        <taxon>Eutheria</taxon>
        <taxon>Laurasiatheria</taxon>
        <taxon>Carnivora</taxon>
        <taxon>Caniformia</taxon>
        <taxon>Ursidae</taxon>
        <taxon>Ailuropoda</taxon>
    </lineage>
</organism>
<dbReference type="AlphaFoldDB" id="G1MN90"/>
<dbReference type="PROSITE" id="PS50835">
    <property type="entry name" value="IG_LIKE"/>
    <property type="match status" value="1"/>
</dbReference>
<reference evidence="9" key="2">
    <citation type="submission" date="2025-08" db="UniProtKB">
        <authorList>
            <consortium name="Ensembl"/>
        </authorList>
    </citation>
    <scope>IDENTIFICATION</scope>
</reference>
<dbReference type="PANTHER" id="PTHR19367:SF42">
    <property type="entry name" value="T CELL RECEPTOR ALPHA VARIABLE 18"/>
    <property type="match status" value="1"/>
</dbReference>
<keyword evidence="1 7" id="KW-0732">Signal</keyword>
<dbReference type="GeneTree" id="ENSGT00940000163502"/>
<dbReference type="InterPro" id="IPR013783">
    <property type="entry name" value="Ig-like_fold"/>
</dbReference>
<keyword evidence="5" id="KW-1279">T cell receptor</keyword>
<evidence type="ECO:0000256" key="1">
    <source>
        <dbReference type="ARBA" id="ARBA00022729"/>
    </source>
</evidence>
<feature type="region of interest" description="Disordered" evidence="6">
    <location>
        <begin position="70"/>
        <end position="94"/>
    </location>
</feature>
<keyword evidence="2" id="KW-1064">Adaptive immunity</keyword>
<evidence type="ECO:0000256" key="6">
    <source>
        <dbReference type="SAM" id="MobiDB-lite"/>
    </source>
</evidence>
<dbReference type="GO" id="GO:0042101">
    <property type="term" value="C:T cell receptor complex"/>
    <property type="evidence" value="ECO:0007669"/>
    <property type="project" value="UniProtKB-KW"/>
</dbReference>
<feature type="domain" description="Ig-like" evidence="8">
    <location>
        <begin position="5"/>
        <end position="126"/>
    </location>
</feature>
<evidence type="ECO:0000259" key="8">
    <source>
        <dbReference type="PROSITE" id="PS50835"/>
    </source>
</evidence>
<dbReference type="InterPro" id="IPR007110">
    <property type="entry name" value="Ig-like_dom"/>
</dbReference>
<sequence length="126" mass="13921">PISPPHTTSILVTLHLFSIVKNTVMQTEGPVTLPEGTPLTLNCTYESSYSVSVFRYVQHQNKEPELLLKSSSENQRAERHGFQAHHKNSKSFHLEKGSVQASDSAVYYCAMNDTVMGTAGGAERKL</sequence>
<feature type="signal peptide" evidence="7">
    <location>
        <begin position="1"/>
        <end position="22"/>
    </location>
</feature>
<dbReference type="PANTHER" id="PTHR19367">
    <property type="entry name" value="T-CELL RECEPTOR ALPHA CHAIN V REGION"/>
    <property type="match status" value="1"/>
</dbReference>
<evidence type="ECO:0000256" key="2">
    <source>
        <dbReference type="ARBA" id="ARBA00023130"/>
    </source>
</evidence>
<dbReference type="Gene3D" id="2.60.40.10">
    <property type="entry name" value="Immunoglobulins"/>
    <property type="match status" value="1"/>
</dbReference>
<reference evidence="9" key="3">
    <citation type="submission" date="2025-09" db="UniProtKB">
        <authorList>
            <consortium name="Ensembl"/>
        </authorList>
    </citation>
    <scope>IDENTIFICATION</scope>
</reference>
<dbReference type="eggNOG" id="ENOG502S6PI">
    <property type="taxonomic scope" value="Eukaryota"/>
</dbReference>
<feature type="chain" id="PRO_5030171681" description="Ig-like domain-containing protein" evidence="7">
    <location>
        <begin position="23"/>
        <end position="126"/>
    </location>
</feature>
<dbReference type="Proteomes" id="UP000008912">
    <property type="component" value="Unassembled WGS sequence"/>
</dbReference>
<reference evidence="9 10" key="1">
    <citation type="journal article" date="2010" name="Nature">
        <title>The sequence and de novo assembly of the giant panda genome.</title>
        <authorList>
            <person name="Li R."/>
            <person name="Fan W."/>
            <person name="Tian G."/>
            <person name="Zhu H."/>
            <person name="He L."/>
            <person name="Cai J."/>
            <person name="Huang Q."/>
            <person name="Cai Q."/>
            <person name="Li B."/>
            <person name="Bai Y."/>
            <person name="Zhang Z."/>
            <person name="Zhang Y."/>
            <person name="Wang W."/>
            <person name="Li J."/>
            <person name="Wei F."/>
            <person name="Li H."/>
            <person name="Jian M."/>
            <person name="Li J."/>
            <person name="Zhang Z."/>
            <person name="Nielsen R."/>
            <person name="Li D."/>
            <person name="Gu W."/>
            <person name="Yang Z."/>
            <person name="Xuan Z."/>
            <person name="Ryder O.A."/>
            <person name="Leung F.C."/>
            <person name="Zhou Y."/>
            <person name="Cao J."/>
            <person name="Sun X."/>
            <person name="Fu Y."/>
            <person name="Fang X."/>
            <person name="Guo X."/>
            <person name="Wang B."/>
            <person name="Hou R."/>
            <person name="Shen F."/>
            <person name="Mu B."/>
            <person name="Ni P."/>
            <person name="Lin R."/>
            <person name="Qian W."/>
            <person name="Wang G."/>
            <person name="Yu C."/>
            <person name="Nie W."/>
            <person name="Wang J."/>
            <person name="Wu Z."/>
            <person name="Liang H."/>
            <person name="Min J."/>
            <person name="Wu Q."/>
            <person name="Cheng S."/>
            <person name="Ruan J."/>
            <person name="Wang M."/>
            <person name="Shi Z."/>
            <person name="Wen M."/>
            <person name="Liu B."/>
            <person name="Ren X."/>
            <person name="Zheng H."/>
            <person name="Dong D."/>
            <person name="Cook K."/>
            <person name="Shan G."/>
            <person name="Zhang H."/>
            <person name="Kosiol C."/>
            <person name="Xie X."/>
            <person name="Lu Z."/>
            <person name="Zheng H."/>
            <person name="Li Y."/>
            <person name="Steiner C.C."/>
            <person name="Lam T.T."/>
            <person name="Lin S."/>
            <person name="Zhang Q."/>
            <person name="Li G."/>
            <person name="Tian J."/>
            <person name="Gong T."/>
            <person name="Liu H."/>
            <person name="Zhang D."/>
            <person name="Fang L."/>
            <person name="Ye C."/>
            <person name="Zhang J."/>
            <person name="Hu W."/>
            <person name="Xu A."/>
            <person name="Ren Y."/>
            <person name="Zhang G."/>
            <person name="Bruford M.W."/>
            <person name="Li Q."/>
            <person name="Ma L."/>
            <person name="Guo Y."/>
            <person name="An N."/>
            <person name="Hu Y."/>
            <person name="Zheng Y."/>
            <person name="Shi Y."/>
            <person name="Li Z."/>
            <person name="Liu Q."/>
            <person name="Chen Y."/>
            <person name="Zhao J."/>
            <person name="Qu N."/>
            <person name="Zhao S."/>
            <person name="Tian F."/>
            <person name="Wang X."/>
            <person name="Wang H."/>
            <person name="Xu L."/>
            <person name="Liu X."/>
            <person name="Vinar T."/>
            <person name="Wang Y."/>
            <person name="Lam T.W."/>
            <person name="Yiu S.M."/>
            <person name="Liu S."/>
            <person name="Zhang H."/>
            <person name="Li D."/>
            <person name="Huang Y."/>
            <person name="Wang X."/>
            <person name="Yang G."/>
            <person name="Jiang Z."/>
            <person name="Wang J."/>
            <person name="Qin N."/>
            <person name="Li L."/>
            <person name="Li J."/>
            <person name="Bolund L."/>
            <person name="Kristiansen K."/>
            <person name="Wong G.K."/>
            <person name="Olson M."/>
            <person name="Zhang X."/>
            <person name="Li S."/>
            <person name="Yang H."/>
            <person name="Wang J."/>
            <person name="Wang J."/>
        </authorList>
    </citation>
    <scope>NUCLEOTIDE SEQUENCE [LARGE SCALE GENOMIC DNA]</scope>
</reference>
<dbReference type="InterPro" id="IPR013106">
    <property type="entry name" value="Ig_V-set"/>
</dbReference>
<evidence type="ECO:0000256" key="5">
    <source>
        <dbReference type="ARBA" id="ARBA00043266"/>
    </source>
</evidence>
<keyword evidence="3" id="KW-0675">Receptor</keyword>
<evidence type="ECO:0000256" key="4">
    <source>
        <dbReference type="ARBA" id="ARBA00023319"/>
    </source>
</evidence>
<dbReference type="InterPro" id="IPR036179">
    <property type="entry name" value="Ig-like_dom_sf"/>
</dbReference>
<dbReference type="Ensembl" id="ENSAMET00000021608.2">
    <property type="protein sequence ID" value="ENSAMEP00000020839.2"/>
    <property type="gene ID" value="ENSAMEG00000019786.2"/>
</dbReference>
<dbReference type="HOGENOM" id="CLU_077975_8_0_1"/>
<keyword evidence="4" id="KW-0393">Immunoglobulin domain</keyword>
<keyword evidence="10" id="KW-1185">Reference proteome</keyword>
<protein>
    <recommendedName>
        <fullName evidence="8">Ig-like domain-containing protein</fullName>
    </recommendedName>
</protein>
<dbReference type="InParanoid" id="G1MN90"/>
<dbReference type="STRING" id="9646.ENSAMEP00000020839"/>
<accession>G1MN90</accession>
<evidence type="ECO:0000313" key="10">
    <source>
        <dbReference type="Proteomes" id="UP000008912"/>
    </source>
</evidence>
<evidence type="ECO:0000256" key="3">
    <source>
        <dbReference type="ARBA" id="ARBA00023170"/>
    </source>
</evidence>
<evidence type="ECO:0000256" key="7">
    <source>
        <dbReference type="SAM" id="SignalP"/>
    </source>
</evidence>
<dbReference type="GO" id="GO:0002250">
    <property type="term" value="P:adaptive immune response"/>
    <property type="evidence" value="ECO:0007669"/>
    <property type="project" value="UniProtKB-KW"/>
</dbReference>
<keyword evidence="5" id="KW-0391">Immunity</keyword>
<evidence type="ECO:0000313" key="9">
    <source>
        <dbReference type="Ensembl" id="ENSAMEP00000020839.2"/>
    </source>
</evidence>
<dbReference type="InterPro" id="IPR051287">
    <property type="entry name" value="TCR_variable_region"/>
</dbReference>
<name>G1MN90_AILME</name>
<dbReference type="Pfam" id="PF07686">
    <property type="entry name" value="V-set"/>
    <property type="match status" value="1"/>
</dbReference>